<name>A0ABD1NCG9_9FABA</name>
<feature type="region of interest" description="Disordered" evidence="1">
    <location>
        <begin position="14"/>
        <end position="45"/>
    </location>
</feature>
<sequence length="72" mass="7749">MEVLHIPAVERRAVRGRSFGGGGGEDGDGSRGRVQRVNGENEHESVVNELLTPSLQVPQTLHPHLAELPSQS</sequence>
<dbReference type="AlphaFoldDB" id="A0ABD1NCG9"/>
<proteinExistence type="predicted"/>
<reference evidence="2 3" key="1">
    <citation type="submission" date="2024-08" db="EMBL/GenBank/DDBJ databases">
        <title>Insights into the chromosomal genome structure of Flemingia macrophylla.</title>
        <authorList>
            <person name="Ding Y."/>
            <person name="Zhao Y."/>
            <person name="Bi W."/>
            <person name="Wu M."/>
            <person name="Zhao G."/>
            <person name="Gong Y."/>
            <person name="Li W."/>
            <person name="Zhang P."/>
        </authorList>
    </citation>
    <scope>NUCLEOTIDE SEQUENCE [LARGE SCALE GENOMIC DNA]</scope>
    <source>
        <strain evidence="2">DYQJB</strain>
        <tissue evidence="2">Leaf</tissue>
    </source>
</reference>
<evidence type="ECO:0000256" key="1">
    <source>
        <dbReference type="SAM" id="MobiDB-lite"/>
    </source>
</evidence>
<feature type="region of interest" description="Disordered" evidence="1">
    <location>
        <begin position="53"/>
        <end position="72"/>
    </location>
</feature>
<evidence type="ECO:0000313" key="3">
    <source>
        <dbReference type="Proteomes" id="UP001603857"/>
    </source>
</evidence>
<keyword evidence="3" id="KW-1185">Reference proteome</keyword>
<dbReference type="Proteomes" id="UP001603857">
    <property type="component" value="Unassembled WGS sequence"/>
</dbReference>
<gene>
    <name evidence="2" type="ORF">Fmac_006110</name>
</gene>
<organism evidence="2 3">
    <name type="scientific">Flemingia macrophylla</name>
    <dbReference type="NCBI Taxonomy" id="520843"/>
    <lineage>
        <taxon>Eukaryota</taxon>
        <taxon>Viridiplantae</taxon>
        <taxon>Streptophyta</taxon>
        <taxon>Embryophyta</taxon>
        <taxon>Tracheophyta</taxon>
        <taxon>Spermatophyta</taxon>
        <taxon>Magnoliopsida</taxon>
        <taxon>eudicotyledons</taxon>
        <taxon>Gunneridae</taxon>
        <taxon>Pentapetalae</taxon>
        <taxon>rosids</taxon>
        <taxon>fabids</taxon>
        <taxon>Fabales</taxon>
        <taxon>Fabaceae</taxon>
        <taxon>Papilionoideae</taxon>
        <taxon>50 kb inversion clade</taxon>
        <taxon>NPAAA clade</taxon>
        <taxon>indigoferoid/millettioid clade</taxon>
        <taxon>Phaseoleae</taxon>
        <taxon>Flemingia</taxon>
    </lineage>
</organism>
<evidence type="ECO:0000313" key="2">
    <source>
        <dbReference type="EMBL" id="KAL2344825.1"/>
    </source>
</evidence>
<dbReference type="EMBL" id="JBGMDY010000002">
    <property type="protein sequence ID" value="KAL2344825.1"/>
    <property type="molecule type" value="Genomic_DNA"/>
</dbReference>
<accession>A0ABD1NCG9</accession>
<protein>
    <submittedName>
        <fullName evidence="2">Uncharacterized protein</fullName>
    </submittedName>
</protein>
<comment type="caution">
    <text evidence="2">The sequence shown here is derived from an EMBL/GenBank/DDBJ whole genome shotgun (WGS) entry which is preliminary data.</text>
</comment>